<keyword evidence="7" id="KW-1185">Reference proteome</keyword>
<gene>
    <name evidence="6" type="ORF">SIID45300_02129</name>
</gene>
<comment type="similarity">
    <text evidence="1">Belongs to the type-I restriction system S methylase family.</text>
</comment>
<dbReference type="InterPro" id="IPR041633">
    <property type="entry name" value="Polbeta"/>
</dbReference>
<evidence type="ECO:0000259" key="5">
    <source>
        <dbReference type="Pfam" id="PF18765"/>
    </source>
</evidence>
<evidence type="ECO:0000259" key="4">
    <source>
        <dbReference type="Pfam" id="PF01420"/>
    </source>
</evidence>
<dbReference type="InterPro" id="IPR000055">
    <property type="entry name" value="Restrct_endonuc_typeI_TRD"/>
</dbReference>
<dbReference type="Proteomes" id="UP001628193">
    <property type="component" value="Unassembled WGS sequence"/>
</dbReference>
<dbReference type="InterPro" id="IPR044946">
    <property type="entry name" value="Restrct_endonuc_typeI_TRD_sf"/>
</dbReference>
<evidence type="ECO:0000313" key="7">
    <source>
        <dbReference type="Proteomes" id="UP001628193"/>
    </source>
</evidence>
<evidence type="ECO:0000256" key="3">
    <source>
        <dbReference type="ARBA" id="ARBA00023125"/>
    </source>
</evidence>
<proteinExistence type="inferred from homology"/>
<dbReference type="SUPFAM" id="SSF81301">
    <property type="entry name" value="Nucleotidyltransferase"/>
    <property type="match status" value="1"/>
</dbReference>
<dbReference type="CDD" id="cd05403">
    <property type="entry name" value="NT_KNTase_like"/>
    <property type="match status" value="1"/>
</dbReference>
<keyword evidence="2" id="KW-0680">Restriction system</keyword>
<dbReference type="RefSeq" id="WP_420905488.1">
    <property type="nucleotide sequence ID" value="NZ_BAAFGK010000004.1"/>
</dbReference>
<evidence type="ECO:0000313" key="6">
    <source>
        <dbReference type="EMBL" id="GAB0057797.1"/>
    </source>
</evidence>
<dbReference type="InterPro" id="IPR043519">
    <property type="entry name" value="NT_sf"/>
</dbReference>
<feature type="domain" description="Type I restriction modification DNA specificity" evidence="4">
    <location>
        <begin position="134"/>
        <end position="289"/>
    </location>
</feature>
<dbReference type="Pfam" id="PF18765">
    <property type="entry name" value="Polbeta"/>
    <property type="match status" value="1"/>
</dbReference>
<accession>A0ABQ0CA79</accession>
<dbReference type="SUPFAM" id="SSF116734">
    <property type="entry name" value="DNA methylase specificity domain"/>
    <property type="match status" value="2"/>
</dbReference>
<feature type="domain" description="Polymerase beta nucleotidyltransferase" evidence="5">
    <location>
        <begin position="14"/>
        <end position="101"/>
    </location>
</feature>
<dbReference type="EMBL" id="BAAFGK010000004">
    <property type="protein sequence ID" value="GAB0057797.1"/>
    <property type="molecule type" value="Genomic_DNA"/>
</dbReference>
<dbReference type="Gene3D" id="3.90.220.20">
    <property type="entry name" value="DNA methylase specificity domains"/>
    <property type="match status" value="2"/>
</dbReference>
<name>A0ABQ0CA79_9PROT</name>
<reference evidence="6 7" key="2">
    <citation type="submission" date="2024-09" db="EMBL/GenBank/DDBJ databases">
        <title>Draft genome sequence of Candidatus Magnetaquicoccaceae bacterium FCR-1.</title>
        <authorList>
            <person name="Shimoshige H."/>
            <person name="Shimamura S."/>
            <person name="Taoka A."/>
            <person name="Kobayashi H."/>
            <person name="Maekawa T."/>
        </authorList>
    </citation>
    <scope>NUCLEOTIDE SEQUENCE [LARGE SCALE GENOMIC DNA]</scope>
    <source>
        <strain evidence="6 7">FCR-1</strain>
    </source>
</reference>
<evidence type="ECO:0000256" key="2">
    <source>
        <dbReference type="ARBA" id="ARBA00022747"/>
    </source>
</evidence>
<dbReference type="InterPro" id="IPR052021">
    <property type="entry name" value="Type-I_RS_S_subunit"/>
</dbReference>
<reference evidence="6 7" key="1">
    <citation type="submission" date="2024-05" db="EMBL/GenBank/DDBJ databases">
        <authorList>
            <consortium name="Candidatus Magnetaquicoccaceae bacterium FCR-1 genome sequencing consortium"/>
            <person name="Shimoshige H."/>
            <person name="Shimamura S."/>
            <person name="Taoka A."/>
            <person name="Kobayashi H."/>
            <person name="Maekawa T."/>
        </authorList>
    </citation>
    <scope>NUCLEOTIDE SEQUENCE [LARGE SCALE GENOMIC DNA]</scope>
    <source>
        <strain evidence="6 7">FCR-1</strain>
    </source>
</reference>
<dbReference type="PANTHER" id="PTHR30408">
    <property type="entry name" value="TYPE-1 RESTRICTION ENZYME ECOKI SPECIFICITY PROTEIN"/>
    <property type="match status" value="1"/>
</dbReference>
<keyword evidence="3" id="KW-0238">DNA-binding</keyword>
<dbReference type="Pfam" id="PF01420">
    <property type="entry name" value="Methylase_S"/>
    <property type="match status" value="1"/>
</dbReference>
<organism evidence="6 7">
    <name type="scientific">Candidatus Magnetaquiglobus chichijimensis</name>
    <dbReference type="NCBI Taxonomy" id="3141448"/>
    <lineage>
        <taxon>Bacteria</taxon>
        <taxon>Pseudomonadati</taxon>
        <taxon>Pseudomonadota</taxon>
        <taxon>Magnetococcia</taxon>
        <taxon>Magnetococcales</taxon>
        <taxon>Candidatus Magnetaquicoccaceae</taxon>
        <taxon>Candidatus Magnetaquiglobus</taxon>
    </lineage>
</organism>
<evidence type="ECO:0000256" key="1">
    <source>
        <dbReference type="ARBA" id="ARBA00010923"/>
    </source>
</evidence>
<dbReference type="Gene3D" id="3.30.460.10">
    <property type="entry name" value="Beta Polymerase, domain 2"/>
    <property type="match status" value="1"/>
</dbReference>
<protein>
    <recommendedName>
        <fullName evidence="8">Restriction endonuclease subunit S</fullName>
    </recommendedName>
</protein>
<sequence>MSLDLQPDALAIVQEILRRQVPERAVWAFGSRVRGTARPVSDLDLCICGDEFLGFERLGRLRDAFSASALPFRVDVVELATSSESFRRIIEREKVVVQDRKQPAHTLEETSWPRLSLKQSGIILIDCDHKTPPESDSGYPYIAIPQIRDGKITLEGVRRISYEHYTEWTRKLKPQHNDVIVVRRCNSGDTAVVPKGLECTIGQNLVVLRADGTMVLPEFLRWLLQSPEWWEEVRKYINVWAVFDSLKCREIPDFELTIPPVSAQHKITNILKALDDRITLLRETNATLEAIAQALFKSWFIDFDPVHARQQGLAPEGMDEATAAPFPDSFEESELGLIPKGWRVGVLGDIATLNPESWTTKNHPTTVAYIDLANTKDNIISVITDYTFDEAPSRARRVLRNGDTIVGTVRPGNRSFAFIHEPPINLTASTGFAVLRPNKNLYTELVFLISTQPSSIDCLSHLADGGAYPAVRPEVIETIQCVLPDDLVVKVFHKLSSPLLVKVTENQHQAQILTTLRDTLLPRLISGQLRLPEVERSVGEVIA</sequence>
<comment type="caution">
    <text evidence="6">The sequence shown here is derived from an EMBL/GenBank/DDBJ whole genome shotgun (WGS) entry which is preliminary data.</text>
</comment>
<dbReference type="PANTHER" id="PTHR30408:SF13">
    <property type="entry name" value="TYPE I RESTRICTION ENZYME HINDI SPECIFICITY SUBUNIT"/>
    <property type="match status" value="1"/>
</dbReference>
<evidence type="ECO:0008006" key="8">
    <source>
        <dbReference type="Google" id="ProtNLM"/>
    </source>
</evidence>